<dbReference type="RefSeq" id="WP_035619416.1">
    <property type="nucleotide sequence ID" value="NZ_ARYK01000013.1"/>
</dbReference>
<feature type="transmembrane region" description="Helical" evidence="1">
    <location>
        <begin position="70"/>
        <end position="87"/>
    </location>
</feature>
<keyword evidence="1" id="KW-0812">Transmembrane</keyword>
<dbReference type="PATRIC" id="fig|1280950.3.peg.3386"/>
<dbReference type="OrthoDB" id="7619983at2"/>
<dbReference type="EMBL" id="ARYK01000013">
    <property type="protein sequence ID" value="KCZ87347.1"/>
    <property type="molecule type" value="Genomic_DNA"/>
</dbReference>
<feature type="transmembrane region" description="Helical" evidence="1">
    <location>
        <begin position="20"/>
        <end position="38"/>
    </location>
</feature>
<feature type="transmembrane region" description="Helical" evidence="1">
    <location>
        <begin position="45"/>
        <end position="64"/>
    </location>
</feature>
<organism evidence="2 3">
    <name type="scientific">Hyphomonas johnsonii MHS-2</name>
    <dbReference type="NCBI Taxonomy" id="1280950"/>
    <lineage>
        <taxon>Bacteria</taxon>
        <taxon>Pseudomonadati</taxon>
        <taxon>Pseudomonadota</taxon>
        <taxon>Alphaproteobacteria</taxon>
        <taxon>Hyphomonadales</taxon>
        <taxon>Hyphomonadaceae</taxon>
        <taxon>Hyphomonas</taxon>
    </lineage>
</organism>
<keyword evidence="1" id="KW-1133">Transmembrane helix</keyword>
<feature type="transmembrane region" description="Helical" evidence="1">
    <location>
        <begin position="99"/>
        <end position="119"/>
    </location>
</feature>
<sequence>MLELFSAFDAEVATQPQWIQVWLKILVGVLALSVPFSFVRIEARWTLLGLVLGVAGVMSLYSQFGYSRVLGFGHIIPWTPLVAYLLLRRAHWRVRETWAGKWIVTAVSVLLISLAFDYVDVIRWLAGDRA</sequence>
<accession>A0A059F9S0</accession>
<evidence type="ECO:0000256" key="1">
    <source>
        <dbReference type="SAM" id="Phobius"/>
    </source>
</evidence>
<dbReference type="Proteomes" id="UP000025171">
    <property type="component" value="Unassembled WGS sequence"/>
</dbReference>
<dbReference type="STRING" id="1280950.HJO_16912"/>
<comment type="caution">
    <text evidence="2">The sequence shown here is derived from an EMBL/GenBank/DDBJ whole genome shotgun (WGS) entry which is preliminary data.</text>
</comment>
<reference evidence="2 3" key="1">
    <citation type="journal article" date="2014" name="Antonie Van Leeuwenhoek">
        <title>Hyphomonas beringensis sp. nov. and Hyphomonas chukchiensis sp. nov., isolated from surface seawater of the Bering Sea and Chukchi Sea.</title>
        <authorList>
            <person name="Li C."/>
            <person name="Lai Q."/>
            <person name="Li G."/>
            <person name="Dong C."/>
            <person name="Wang J."/>
            <person name="Liao Y."/>
            <person name="Shao Z."/>
        </authorList>
    </citation>
    <scope>NUCLEOTIDE SEQUENCE [LARGE SCALE GENOMIC DNA]</scope>
    <source>
        <strain evidence="2 3">MHS-2</strain>
    </source>
</reference>
<dbReference type="eggNOG" id="ENOG5030537">
    <property type="taxonomic scope" value="Bacteria"/>
</dbReference>
<protein>
    <recommendedName>
        <fullName evidence="4">Transmembrane protein</fullName>
    </recommendedName>
</protein>
<keyword evidence="3" id="KW-1185">Reference proteome</keyword>
<evidence type="ECO:0008006" key="4">
    <source>
        <dbReference type="Google" id="ProtNLM"/>
    </source>
</evidence>
<name>A0A059F9S0_9PROT</name>
<evidence type="ECO:0000313" key="3">
    <source>
        <dbReference type="Proteomes" id="UP000025171"/>
    </source>
</evidence>
<proteinExistence type="predicted"/>
<evidence type="ECO:0000313" key="2">
    <source>
        <dbReference type="EMBL" id="KCZ87347.1"/>
    </source>
</evidence>
<gene>
    <name evidence="2" type="ORF">HJO_16912</name>
</gene>
<dbReference type="AlphaFoldDB" id="A0A059F9S0"/>
<keyword evidence="1" id="KW-0472">Membrane</keyword>